<feature type="compositionally biased region" description="Polar residues" evidence="1">
    <location>
        <begin position="329"/>
        <end position="342"/>
    </location>
</feature>
<reference evidence="2" key="1">
    <citation type="journal article" date="2020" name="bioRxiv">
        <title>Whole genome comparisons of ergot fungi reveals the divergence and evolution of species within the genus Claviceps are the result of varying mechanisms driving genome evolution and host range expansion.</title>
        <authorList>
            <person name="Wyka S.A."/>
            <person name="Mondo S.J."/>
            <person name="Liu M."/>
            <person name="Dettman J."/>
            <person name="Nalam V."/>
            <person name="Broders K.D."/>
        </authorList>
    </citation>
    <scope>NUCLEOTIDE SEQUENCE</scope>
    <source>
        <strain evidence="2">CCC 489</strain>
    </source>
</reference>
<feature type="compositionally biased region" description="Basic and acidic residues" evidence="1">
    <location>
        <begin position="484"/>
        <end position="505"/>
    </location>
</feature>
<evidence type="ECO:0000313" key="2">
    <source>
        <dbReference type="EMBL" id="KAG5929880.1"/>
    </source>
</evidence>
<feature type="compositionally biased region" description="Basic and acidic residues" evidence="1">
    <location>
        <begin position="451"/>
        <end position="462"/>
    </location>
</feature>
<feature type="compositionally biased region" description="Low complexity" evidence="1">
    <location>
        <begin position="40"/>
        <end position="52"/>
    </location>
</feature>
<feature type="compositionally biased region" description="Pro residues" evidence="1">
    <location>
        <begin position="418"/>
        <end position="428"/>
    </location>
</feature>
<keyword evidence="3" id="KW-1185">Reference proteome</keyword>
<evidence type="ECO:0000313" key="3">
    <source>
        <dbReference type="Proteomes" id="UP000811619"/>
    </source>
</evidence>
<sequence>MEAKSTELSPLLDSCAADLGCTFDASDSPCEHDMDDKNRSSTSTSASNSNSRFGRSAFRSWPSHSPSSPVLMQDYANRPLPRLPSSACSLPGSSAAVEHQSQGQMVELSAGKEAKSEHRSSAFSTSSMPSMQQYRRHDDDDSDADASILSTASPAPRSSYKPPVRCSRRSSQKVHQLIGLQVDVMDNQMLPMANVSPVSPFTRPDLKTADYGVPDCSVVPVLVADDGDTSSRGSSWGPMSPETDAIPAPLNIRKSSGDGNYKRMGRLSEYLLQMDLEDDDDQVHDHDHDEDAVLPWESAHGQFSHVGAAGEYHRFTADLATRHSRDSRQLSGDGSVFPSTASSKKKRSSFGLTFSAATLFSRRRERSDSVVCPPSSVVPEKARLALPKPPRQSPADFVAGPAYPSLSGFASPRLPTDVAPPRPPPAPPLRSAWDSDSDSDDPPAMSSLKDWFAHRTTDETKAQRRTSSVSRPKPDRQFQMPRPGEGRELTARRQEREKQIKLEKAAKRREARQSDSKKTFAMIPKEFGFSSSRFTGL</sequence>
<organism evidence="2 3">
    <name type="scientific">Claviceps africana</name>
    <dbReference type="NCBI Taxonomy" id="83212"/>
    <lineage>
        <taxon>Eukaryota</taxon>
        <taxon>Fungi</taxon>
        <taxon>Dikarya</taxon>
        <taxon>Ascomycota</taxon>
        <taxon>Pezizomycotina</taxon>
        <taxon>Sordariomycetes</taxon>
        <taxon>Hypocreomycetidae</taxon>
        <taxon>Hypocreales</taxon>
        <taxon>Clavicipitaceae</taxon>
        <taxon>Claviceps</taxon>
    </lineage>
</organism>
<feature type="compositionally biased region" description="Basic and acidic residues" evidence="1">
    <location>
        <begin position="29"/>
        <end position="39"/>
    </location>
</feature>
<feature type="region of interest" description="Disordered" evidence="1">
    <location>
        <begin position="365"/>
        <end position="537"/>
    </location>
</feature>
<feature type="compositionally biased region" description="Low complexity" evidence="1">
    <location>
        <begin position="369"/>
        <end position="379"/>
    </location>
</feature>
<feature type="region of interest" description="Disordered" evidence="1">
    <location>
        <begin position="228"/>
        <end position="259"/>
    </location>
</feature>
<feature type="compositionally biased region" description="Low complexity" evidence="1">
    <location>
        <begin position="121"/>
        <end position="130"/>
    </location>
</feature>
<dbReference type="OrthoDB" id="4959863at2759"/>
<dbReference type="Proteomes" id="UP000811619">
    <property type="component" value="Unassembled WGS sequence"/>
</dbReference>
<proteinExistence type="predicted"/>
<name>A0A8K0JC65_9HYPO</name>
<feature type="region of interest" description="Disordered" evidence="1">
    <location>
        <begin position="323"/>
        <end position="343"/>
    </location>
</feature>
<accession>A0A8K0JC65</accession>
<dbReference type="EMBL" id="SRPY01000035">
    <property type="protein sequence ID" value="KAG5929880.1"/>
    <property type="molecule type" value="Genomic_DNA"/>
</dbReference>
<gene>
    <name evidence="2" type="ORF">E4U42_004072</name>
</gene>
<comment type="caution">
    <text evidence="2">The sequence shown here is derived from an EMBL/GenBank/DDBJ whole genome shotgun (WGS) entry which is preliminary data.</text>
</comment>
<dbReference type="AlphaFoldDB" id="A0A8K0JC65"/>
<evidence type="ECO:0000256" key="1">
    <source>
        <dbReference type="SAM" id="MobiDB-lite"/>
    </source>
</evidence>
<feature type="compositionally biased region" description="Basic and acidic residues" evidence="1">
    <location>
        <begin position="110"/>
        <end position="120"/>
    </location>
</feature>
<feature type="region of interest" description="Disordered" evidence="1">
    <location>
        <begin position="26"/>
        <end position="171"/>
    </location>
</feature>
<protein>
    <submittedName>
        <fullName evidence="2">Uncharacterized protein</fullName>
    </submittedName>
</protein>